<dbReference type="EMBL" id="PXYX01000006">
    <property type="protein sequence ID" value="PSR28481.1"/>
    <property type="molecule type" value="Genomic_DNA"/>
</dbReference>
<reference evidence="2 3" key="1">
    <citation type="journal article" date="2014" name="BMC Genomics">
        <title>Comparison of environmental and isolate Sulfobacillus genomes reveals diverse carbon, sulfur, nitrogen, and hydrogen metabolisms.</title>
        <authorList>
            <person name="Justice N.B."/>
            <person name="Norman A."/>
            <person name="Brown C.T."/>
            <person name="Singh A."/>
            <person name="Thomas B.C."/>
            <person name="Banfield J.F."/>
        </authorList>
    </citation>
    <scope>NUCLEOTIDE SEQUENCE [LARGE SCALE GENOMIC DNA]</scope>
    <source>
        <strain evidence="2">AMDSBA5</strain>
    </source>
</reference>
<name>A0A2T2X1W3_SULTH</name>
<accession>A0A2T2X1W3</accession>
<dbReference type="InterPro" id="IPR036249">
    <property type="entry name" value="Thioredoxin-like_sf"/>
</dbReference>
<dbReference type="Gene3D" id="3.40.30.10">
    <property type="entry name" value="Glutaredoxin"/>
    <property type="match status" value="1"/>
</dbReference>
<protein>
    <submittedName>
        <fullName evidence="2">Arsenate reductase</fullName>
    </submittedName>
</protein>
<dbReference type="PANTHER" id="PTHR30041:SF8">
    <property type="entry name" value="PROTEIN YFFB"/>
    <property type="match status" value="1"/>
</dbReference>
<organism evidence="2 3">
    <name type="scientific">Sulfobacillus thermosulfidooxidans</name>
    <dbReference type="NCBI Taxonomy" id="28034"/>
    <lineage>
        <taxon>Bacteria</taxon>
        <taxon>Bacillati</taxon>
        <taxon>Bacillota</taxon>
        <taxon>Clostridia</taxon>
        <taxon>Eubacteriales</taxon>
        <taxon>Clostridiales Family XVII. Incertae Sedis</taxon>
        <taxon>Sulfobacillus</taxon>
    </lineage>
</organism>
<dbReference type="AlphaFoldDB" id="A0A2T2X1W3"/>
<dbReference type="InterPro" id="IPR006660">
    <property type="entry name" value="Arsenate_reductase-like"/>
</dbReference>
<evidence type="ECO:0000256" key="1">
    <source>
        <dbReference type="PROSITE-ProRule" id="PRU01282"/>
    </source>
</evidence>
<dbReference type="PANTHER" id="PTHR30041">
    <property type="entry name" value="ARSENATE REDUCTASE"/>
    <property type="match status" value="1"/>
</dbReference>
<dbReference type="Proteomes" id="UP000242705">
    <property type="component" value="Unassembled WGS sequence"/>
</dbReference>
<sequence length="92" mass="10634">MDFEEHDLIADPLPKDRIAELAEKVGGVSALLSKTSPSYRNLRHLVPSDAEWIEHMTKEPRLIKRPVWVIDDHYIVGFSEAAWQDAWTHYGH</sequence>
<evidence type="ECO:0000313" key="2">
    <source>
        <dbReference type="EMBL" id="PSR28481.1"/>
    </source>
</evidence>
<dbReference type="PROSITE" id="PS51353">
    <property type="entry name" value="ARSC"/>
    <property type="match status" value="1"/>
</dbReference>
<comment type="caution">
    <text evidence="2">The sequence shown here is derived from an EMBL/GenBank/DDBJ whole genome shotgun (WGS) entry which is preliminary data.</text>
</comment>
<evidence type="ECO:0000313" key="3">
    <source>
        <dbReference type="Proteomes" id="UP000242705"/>
    </source>
</evidence>
<comment type="similarity">
    <text evidence="1">Belongs to the ArsC family.</text>
</comment>
<proteinExistence type="inferred from homology"/>
<dbReference type="SUPFAM" id="SSF52833">
    <property type="entry name" value="Thioredoxin-like"/>
    <property type="match status" value="1"/>
</dbReference>
<dbReference type="Pfam" id="PF03960">
    <property type="entry name" value="ArsC"/>
    <property type="match status" value="1"/>
</dbReference>
<gene>
    <name evidence="2" type="ORF">C7B47_04755</name>
</gene>